<dbReference type="OrthoDB" id="418169at2759"/>
<evidence type="ECO:0000259" key="2">
    <source>
        <dbReference type="Pfam" id="PF10313"/>
    </source>
</evidence>
<gene>
    <name evidence="3" type="ORF">B0A50_02267</name>
</gene>
<dbReference type="EMBL" id="NAJL01000008">
    <property type="protein sequence ID" value="TKA31421.1"/>
    <property type="molecule type" value="Genomic_DNA"/>
</dbReference>
<feature type="region of interest" description="Disordered" evidence="1">
    <location>
        <begin position="580"/>
        <end position="642"/>
    </location>
</feature>
<evidence type="ECO:0000256" key="1">
    <source>
        <dbReference type="SAM" id="MobiDB-lite"/>
    </source>
</evidence>
<feature type="region of interest" description="Disordered" evidence="1">
    <location>
        <begin position="472"/>
        <end position="522"/>
    </location>
</feature>
<feature type="compositionally biased region" description="Polar residues" evidence="1">
    <location>
        <begin position="493"/>
        <end position="515"/>
    </location>
</feature>
<dbReference type="Gene3D" id="2.130.10.10">
    <property type="entry name" value="YVTN repeat-like/Quinoprotein amine dehydrogenase"/>
    <property type="match status" value="1"/>
</dbReference>
<keyword evidence="4" id="KW-1185">Reference proteome</keyword>
<feature type="region of interest" description="Disordered" evidence="1">
    <location>
        <begin position="538"/>
        <end position="561"/>
    </location>
</feature>
<feature type="domain" description="DUF2415" evidence="2">
    <location>
        <begin position="329"/>
        <end position="368"/>
    </location>
</feature>
<organism evidence="3 4">
    <name type="scientific">Salinomyces thailandicus</name>
    <dbReference type="NCBI Taxonomy" id="706561"/>
    <lineage>
        <taxon>Eukaryota</taxon>
        <taxon>Fungi</taxon>
        <taxon>Dikarya</taxon>
        <taxon>Ascomycota</taxon>
        <taxon>Pezizomycotina</taxon>
        <taxon>Dothideomycetes</taxon>
        <taxon>Dothideomycetidae</taxon>
        <taxon>Mycosphaerellales</taxon>
        <taxon>Teratosphaeriaceae</taxon>
        <taxon>Salinomyces</taxon>
    </lineage>
</organism>
<dbReference type="InterPro" id="IPR015943">
    <property type="entry name" value="WD40/YVTN_repeat-like_dom_sf"/>
</dbReference>
<dbReference type="PANTHER" id="PTHR43991:SF9">
    <property type="entry name" value="DUF2415 DOMAIN-CONTAINING PROTEIN"/>
    <property type="match status" value="1"/>
</dbReference>
<evidence type="ECO:0000313" key="4">
    <source>
        <dbReference type="Proteomes" id="UP000308549"/>
    </source>
</evidence>
<dbReference type="InterPro" id="IPR036322">
    <property type="entry name" value="WD40_repeat_dom_sf"/>
</dbReference>
<dbReference type="Pfam" id="PF10313">
    <property type="entry name" value="DUF2415"/>
    <property type="match status" value="1"/>
</dbReference>
<sequence length="799" mass="88620">MAIDHIPYPENHRLAHSDQKTFYPVRIPVSHWQLRHFISSPEHDLLFYASGHDIYCLNTATKKRKHIATLPFEARCTASGYGYVCVGGEDDGHFATIKLEGSGARSVDVDEALPIDDRWRRTQSQQRRDQQSEIGDGMDRRAASVKVERIGEEIVNSISIHRIQDEDAHLDDIVAVLTNNDKTVRVYSLPQKLETTVLDLPFAMNHATLSPDGRMLVAVGDFNQAYFFQRELQEVPPQIPKPHNRLTSGSVEWTLTSVVNLHIGTPENTTGFFTTAWNESGRLVAVGSEGGYITVFDTEMLQSSDYEDEEAIVAVVPSSRPDLPQPHPGAVRSMMFAPDPWDLLVWAEDQGRVCIGDLRTGLKSKQIVNLEPKDEALRRVVYEDVSPENTPIYMDQGGRDVDDLEADFIRRYRQAPDNATAVNFATEYIEARRRQRQHRQDVLRQGIGARARPVRLEDDPQGLTVREQQILETLRTTRQREEARTSGAPSRAVNYTTPDMFGSGNQPTSGTTSRVDSPAAAARPISDVLSSVPDSFPELARTSAASPGPSTASQREDEPQTNTLPTLVRALADTPWSQVLSSSQVRLGDGSRLPRRRASVVLTPPATGSTSTSTANTSAPRPSQTPRALPPTASAAEDEENPWRTIEAHMTLARGPLFEGAARAQPTSPLPAPARPTEQELQQELIAERTRARSLARQRDRWRALRAETAAGQQGTDSPGPAAPSLEAVRRISAFPEGYETLLRRSQLRGFTGREVGVRTAGLAMSADGKMLWCATEDGIFEVEINRKERMFWPSIEPR</sequence>
<feature type="compositionally biased region" description="Low complexity" evidence="1">
    <location>
        <begin position="603"/>
        <end position="622"/>
    </location>
</feature>
<dbReference type="InterPro" id="IPR019417">
    <property type="entry name" value="DUF2415"/>
</dbReference>
<dbReference type="PANTHER" id="PTHR43991">
    <property type="entry name" value="WD REPEAT PROTEIN (AFU_ORTHOLOGUE AFUA_8G05640)-RELATED"/>
    <property type="match status" value="1"/>
</dbReference>
<feature type="compositionally biased region" description="Low complexity" evidence="1">
    <location>
        <begin position="540"/>
        <end position="553"/>
    </location>
</feature>
<proteinExistence type="predicted"/>
<dbReference type="Proteomes" id="UP000308549">
    <property type="component" value="Unassembled WGS sequence"/>
</dbReference>
<feature type="region of interest" description="Disordered" evidence="1">
    <location>
        <begin position="118"/>
        <end position="142"/>
    </location>
</feature>
<name>A0A4U0U821_9PEZI</name>
<dbReference type="SUPFAM" id="SSF50978">
    <property type="entry name" value="WD40 repeat-like"/>
    <property type="match status" value="1"/>
</dbReference>
<protein>
    <recommendedName>
        <fullName evidence="2">DUF2415 domain-containing protein</fullName>
    </recommendedName>
</protein>
<reference evidence="3 4" key="1">
    <citation type="submission" date="2017-03" db="EMBL/GenBank/DDBJ databases">
        <title>Genomes of endolithic fungi from Antarctica.</title>
        <authorList>
            <person name="Coleine C."/>
            <person name="Masonjones S."/>
            <person name="Stajich J.E."/>
        </authorList>
    </citation>
    <scope>NUCLEOTIDE SEQUENCE [LARGE SCALE GENOMIC DNA]</scope>
    <source>
        <strain evidence="3 4">CCFEE 6315</strain>
    </source>
</reference>
<comment type="caution">
    <text evidence="3">The sequence shown here is derived from an EMBL/GenBank/DDBJ whole genome shotgun (WGS) entry which is preliminary data.</text>
</comment>
<dbReference type="AlphaFoldDB" id="A0A4U0U821"/>
<accession>A0A4U0U821</accession>
<evidence type="ECO:0000313" key="3">
    <source>
        <dbReference type="EMBL" id="TKA31421.1"/>
    </source>
</evidence>